<evidence type="ECO:0000256" key="4">
    <source>
        <dbReference type="ARBA" id="ARBA00023242"/>
    </source>
</evidence>
<comment type="subcellular location">
    <subcellularLocation>
        <location evidence="1">Nucleus</location>
    </subcellularLocation>
</comment>
<name>A0AAV1IBL0_9CHLO</name>
<sequence length="1465" mass="158623">MSMGQAGDMEGKDFAMEAKAIKKDLQLSVKSKDALLKALKRAGTLLEQSTQGCKEHLRAIDEFVNILVRQEVLAHKDKDVKLRNALCLCHVLRMHAPETPFSSKALEDVMGLFLQVFRRLDSPSAPSFQLCVSVLDCVSQTKCCLLALDFETSDYTCDLFSVILDALREENAHAIKPACMLLLSSMLEESDDIPQRLLDTILGAIVPPKREENPGAGTFAGELIRANEATLASHVQKLLASMIAGNVADTELECSYRTLLLEVYQAAPHILLPVMPILLDELRDKEDAKRLEAVELLGRLFSMKNCSTCTDFPELFEEFLRRSRDQKVAVRQKMLSWSTSIMLECSNRVCAEQVLKAVMDRLMDLEDKVRSSAVACICDAAVKNLQVVDQKAIESVSERLRDTKRSVRRDAAVHLMAVFRAYCTKMREGAVVSSEEELVIWIPGKVLCCALRDPDLRQFVTESVLRSGLLPAKLAPESAARQWAAIYMSSEPEEMTAIMAAIKAHSVFQSAMQKFLDLRAPSNDSADAKPALVNKVTQYIAAAAFPTNAAKAVEHLEQLREQKDNNIFKDLAGLCQANLSQEEAIKLSKDVVQRIGSKGAMGDFAKALCAHLTPQLLTAQHLEQLLRIVQLEDAVPEEEFLKAALRLLADSAQAAPRMFAGLEPQVLELLGSTEQVMAEAAAVIMSRAGTAMRPQLAGKAKLLSLASERLVALCQSESLRGAKASVRALAAILPAEQLQTVLEDLCEALVEALDVSTPGFLHSVPAAMQALSSVGRVAPAVFAQHAAAVADFVLEALLPLEGQAEDALDDKIGRIWGMNSNHIVLKIAAVKTLARACVPDAPCNMPPETEAVVERLIRHLVPLLDSGSQMDSLDAAGPADMALVRLTSSEALLRLARLHDSRIYPEVYMALALTMQDPMMEVRSMFGEKVKRTVLLLNARPGYSQRASKYAAMLPLAGMDPSEFNRREGYAALTDYVLKRRRAAADGIAAAAQIGGEGGTVLHQLPDFLLPYLIQILAHHPDFPSRQDAAELGPAVYQPFSRMLQFALEPLILARTDNTEPPGAMLPAIVKMLRTLKATEDATAEPASQSIYLLCDIALAVAAAIMGAHSPGATAVGKYPGSVVFPKGFFRLLDSSKLKGKQRDSNHLPEGFEVALEQLCPNQVARPGQRAARTGRTKPKAEPARSPKKGRRKAAEDVAPRVARTKRRAAPADLAEASSGSDDDAAQADNALEDDIKSNAHHGEGNRRRPGSGGKRRTDSDSSGSPGKRQKQAPAAKQKQGRGSPDENQAPSNSTREVAHPKAPNGSSKPGKQSKAAQIAQRVAGALRQHEHSQQQENDQQHVHPSARRRAAEGDCLAPSGQAADAEEADPMDCSDRQRDPGAGLGVHCSSQQKGVQIHDKKETHGSGDEREGDSLRAHTSQETDSGVGAITDCAPKVRAAAAKKDTRDASIPARTTRSQALGQA</sequence>
<dbReference type="GO" id="GO:0006281">
    <property type="term" value="P:DNA repair"/>
    <property type="evidence" value="ECO:0007669"/>
    <property type="project" value="TreeGrafter"/>
</dbReference>
<evidence type="ECO:0000256" key="3">
    <source>
        <dbReference type="ARBA" id="ARBA00022776"/>
    </source>
</evidence>
<dbReference type="GO" id="GO:0051301">
    <property type="term" value="P:cell division"/>
    <property type="evidence" value="ECO:0007669"/>
    <property type="project" value="UniProtKB-KW"/>
</dbReference>
<dbReference type="SUPFAM" id="SSF48371">
    <property type="entry name" value="ARM repeat"/>
    <property type="match status" value="1"/>
</dbReference>
<feature type="compositionally biased region" description="Basic and acidic residues" evidence="6">
    <location>
        <begin position="1234"/>
        <end position="1247"/>
    </location>
</feature>
<protein>
    <submittedName>
        <fullName evidence="7">Uncharacterized protein</fullName>
    </submittedName>
</protein>
<reference evidence="7 8" key="1">
    <citation type="submission" date="2023-10" db="EMBL/GenBank/DDBJ databases">
        <authorList>
            <person name="Maclean D."/>
            <person name="Macfadyen A."/>
        </authorList>
    </citation>
    <scope>NUCLEOTIDE SEQUENCE [LARGE SCALE GENOMIC DNA]</scope>
</reference>
<keyword evidence="8" id="KW-1185">Reference proteome</keyword>
<feature type="compositionally biased region" description="Basic and acidic residues" evidence="6">
    <location>
        <begin position="1397"/>
        <end position="1422"/>
    </location>
</feature>
<organism evidence="7 8">
    <name type="scientific">Coccomyxa viridis</name>
    <dbReference type="NCBI Taxonomy" id="1274662"/>
    <lineage>
        <taxon>Eukaryota</taxon>
        <taxon>Viridiplantae</taxon>
        <taxon>Chlorophyta</taxon>
        <taxon>core chlorophytes</taxon>
        <taxon>Trebouxiophyceae</taxon>
        <taxon>Trebouxiophyceae incertae sedis</taxon>
        <taxon>Coccomyxaceae</taxon>
        <taxon>Coccomyxa</taxon>
    </lineage>
</organism>
<keyword evidence="5" id="KW-0131">Cell cycle</keyword>
<feature type="region of interest" description="Disordered" evidence="6">
    <location>
        <begin position="1163"/>
        <end position="1465"/>
    </location>
</feature>
<dbReference type="InterPro" id="IPR011989">
    <property type="entry name" value="ARM-like"/>
</dbReference>
<feature type="compositionally biased region" description="Polar residues" evidence="6">
    <location>
        <begin position="1454"/>
        <end position="1465"/>
    </location>
</feature>
<dbReference type="PANTHER" id="PTHR12663:SF0">
    <property type="entry name" value="PRECOCIOUS DISSOCIATION OF SISTERS 5, ISOFORM A"/>
    <property type="match status" value="1"/>
</dbReference>
<dbReference type="GO" id="GO:0035825">
    <property type="term" value="P:homologous recombination"/>
    <property type="evidence" value="ECO:0007669"/>
    <property type="project" value="UniProtKB-ARBA"/>
</dbReference>
<evidence type="ECO:0000256" key="5">
    <source>
        <dbReference type="ARBA" id="ARBA00023306"/>
    </source>
</evidence>
<dbReference type="Gene3D" id="1.25.10.10">
    <property type="entry name" value="Leucine-rich Repeat Variant"/>
    <property type="match status" value="2"/>
</dbReference>
<dbReference type="Proteomes" id="UP001314263">
    <property type="component" value="Unassembled WGS sequence"/>
</dbReference>
<dbReference type="GO" id="GO:0005634">
    <property type="term" value="C:nucleus"/>
    <property type="evidence" value="ECO:0007669"/>
    <property type="project" value="UniProtKB-SubCell"/>
</dbReference>
<dbReference type="EMBL" id="CAUYUE010000010">
    <property type="protein sequence ID" value="CAK0784087.1"/>
    <property type="molecule type" value="Genomic_DNA"/>
</dbReference>
<accession>A0AAV1IBL0</accession>
<evidence type="ECO:0000256" key="2">
    <source>
        <dbReference type="ARBA" id="ARBA00022618"/>
    </source>
</evidence>
<feature type="compositionally biased region" description="Basic and acidic residues" evidence="6">
    <location>
        <begin position="1328"/>
        <end position="1342"/>
    </location>
</feature>
<comment type="caution">
    <text evidence="7">The sequence shown here is derived from an EMBL/GenBank/DDBJ whole genome shotgun (WGS) entry which is preliminary data.</text>
</comment>
<dbReference type="Pfam" id="PF20168">
    <property type="entry name" value="PDS5"/>
    <property type="match status" value="1"/>
</dbReference>
<evidence type="ECO:0000313" key="8">
    <source>
        <dbReference type="Proteomes" id="UP001314263"/>
    </source>
</evidence>
<dbReference type="InterPro" id="IPR039776">
    <property type="entry name" value="Pds5"/>
</dbReference>
<gene>
    <name evidence="7" type="ORF">CVIRNUC_007290</name>
</gene>
<feature type="compositionally biased region" description="Polar residues" evidence="6">
    <location>
        <begin position="1286"/>
        <end position="1296"/>
    </location>
</feature>
<dbReference type="GO" id="GO:0007064">
    <property type="term" value="P:mitotic sister chromatid cohesion"/>
    <property type="evidence" value="ECO:0007669"/>
    <property type="project" value="InterPro"/>
</dbReference>
<keyword evidence="4" id="KW-0539">Nucleus</keyword>
<evidence type="ECO:0000256" key="1">
    <source>
        <dbReference type="ARBA" id="ARBA00004123"/>
    </source>
</evidence>
<proteinExistence type="predicted"/>
<dbReference type="CDD" id="cd19953">
    <property type="entry name" value="PDS5"/>
    <property type="match status" value="1"/>
</dbReference>
<dbReference type="PANTHER" id="PTHR12663">
    <property type="entry name" value="ANDROGEN INDUCED INHIBITOR OF PROLIFERATION AS3 / PDS5-RELATED"/>
    <property type="match status" value="1"/>
</dbReference>
<keyword evidence="2" id="KW-0132">Cell division</keyword>
<evidence type="ECO:0000256" key="6">
    <source>
        <dbReference type="SAM" id="MobiDB-lite"/>
    </source>
</evidence>
<feature type="compositionally biased region" description="Low complexity" evidence="6">
    <location>
        <begin position="1272"/>
        <end position="1283"/>
    </location>
</feature>
<keyword evidence="3" id="KW-0498">Mitosis</keyword>
<dbReference type="GO" id="GO:0000785">
    <property type="term" value="C:chromatin"/>
    <property type="evidence" value="ECO:0007669"/>
    <property type="project" value="TreeGrafter"/>
</dbReference>
<dbReference type="InterPro" id="IPR016024">
    <property type="entry name" value="ARM-type_fold"/>
</dbReference>
<evidence type="ECO:0000313" key="7">
    <source>
        <dbReference type="EMBL" id="CAK0784087.1"/>
    </source>
</evidence>